<evidence type="ECO:0000256" key="5">
    <source>
        <dbReference type="ARBA" id="ARBA00023163"/>
    </source>
</evidence>
<feature type="domain" description="R" evidence="9">
    <location>
        <begin position="187"/>
        <end position="204"/>
    </location>
</feature>
<evidence type="ECO:0000256" key="1">
    <source>
        <dbReference type="ARBA" id="ARBA00004123"/>
    </source>
</evidence>
<name>A0A7J7E078_TRIWF</name>
<dbReference type="PANTHER" id="PTHR31072">
    <property type="entry name" value="TRANSCRIPTION FACTOR TCP4-RELATED"/>
    <property type="match status" value="1"/>
</dbReference>
<evidence type="ECO:0000256" key="7">
    <source>
        <dbReference type="SAM" id="MobiDB-lite"/>
    </source>
</evidence>
<keyword evidence="4" id="KW-0238">DNA-binding</keyword>
<feature type="compositionally biased region" description="Basic residues" evidence="7">
    <location>
        <begin position="72"/>
        <end position="85"/>
    </location>
</feature>
<dbReference type="AlphaFoldDB" id="A0A7J7E078"/>
<keyword evidence="11" id="KW-1185">Reference proteome</keyword>
<keyword evidence="3" id="KW-0805">Transcription regulation</keyword>
<feature type="domain" description="TCP" evidence="8">
    <location>
        <begin position="82"/>
        <end position="140"/>
    </location>
</feature>
<evidence type="ECO:0000256" key="3">
    <source>
        <dbReference type="ARBA" id="ARBA00023015"/>
    </source>
</evidence>
<dbReference type="Pfam" id="PF03634">
    <property type="entry name" value="TCP"/>
    <property type="match status" value="1"/>
</dbReference>
<dbReference type="Proteomes" id="UP000593562">
    <property type="component" value="Unassembled WGS sequence"/>
</dbReference>
<dbReference type="PROSITE" id="PS51370">
    <property type="entry name" value="R"/>
    <property type="match status" value="1"/>
</dbReference>
<evidence type="ECO:0000256" key="4">
    <source>
        <dbReference type="ARBA" id="ARBA00023125"/>
    </source>
</evidence>
<evidence type="ECO:0000256" key="2">
    <source>
        <dbReference type="ARBA" id="ARBA00022473"/>
    </source>
</evidence>
<protein>
    <submittedName>
        <fullName evidence="10">Transcription factor TCP12</fullName>
    </submittedName>
</protein>
<dbReference type="PROSITE" id="PS51369">
    <property type="entry name" value="TCP"/>
    <property type="match status" value="1"/>
</dbReference>
<dbReference type="GO" id="GO:0003700">
    <property type="term" value="F:DNA-binding transcription factor activity"/>
    <property type="evidence" value="ECO:0007669"/>
    <property type="project" value="InterPro"/>
</dbReference>
<dbReference type="GO" id="GO:0005634">
    <property type="term" value="C:nucleus"/>
    <property type="evidence" value="ECO:0007669"/>
    <property type="project" value="UniProtKB-SubCell"/>
</dbReference>
<proteinExistence type="predicted"/>
<dbReference type="InterPro" id="IPR017888">
    <property type="entry name" value="CYC/TB1_R_domain"/>
</dbReference>
<keyword evidence="2" id="KW-0217">Developmental protein</keyword>
<evidence type="ECO:0000313" key="11">
    <source>
        <dbReference type="Proteomes" id="UP000593562"/>
    </source>
</evidence>
<evidence type="ECO:0000259" key="8">
    <source>
        <dbReference type="PROSITE" id="PS51369"/>
    </source>
</evidence>
<gene>
    <name evidence="10" type="ORF">HS088_TW02G00972</name>
</gene>
<keyword evidence="5" id="KW-0804">Transcription</keyword>
<evidence type="ECO:0000313" key="10">
    <source>
        <dbReference type="EMBL" id="KAF5751953.1"/>
    </source>
</evidence>
<dbReference type="InterPro" id="IPR017887">
    <property type="entry name" value="TF_TCP_subgr"/>
</dbReference>
<reference evidence="10 11" key="1">
    <citation type="journal article" date="2020" name="Nat. Commun.">
        <title>Genome of Tripterygium wilfordii and identification of cytochrome P450 involved in triptolide biosynthesis.</title>
        <authorList>
            <person name="Tu L."/>
            <person name="Su P."/>
            <person name="Zhang Z."/>
            <person name="Gao L."/>
            <person name="Wang J."/>
            <person name="Hu T."/>
            <person name="Zhou J."/>
            <person name="Zhang Y."/>
            <person name="Zhao Y."/>
            <person name="Liu Y."/>
            <person name="Song Y."/>
            <person name="Tong Y."/>
            <person name="Lu Y."/>
            <person name="Yang J."/>
            <person name="Xu C."/>
            <person name="Jia M."/>
            <person name="Peters R.J."/>
            <person name="Huang L."/>
            <person name="Gao W."/>
        </authorList>
    </citation>
    <scope>NUCLEOTIDE SEQUENCE [LARGE SCALE GENOMIC DNA]</scope>
    <source>
        <strain evidence="11">cv. XIE 37</strain>
        <tissue evidence="10">Leaf</tissue>
    </source>
</reference>
<dbReference type="InterPro" id="IPR005333">
    <property type="entry name" value="Transcription_factor_TCP"/>
</dbReference>
<dbReference type="OrthoDB" id="1896834at2759"/>
<comment type="caution">
    <text evidence="10">The sequence shown here is derived from an EMBL/GenBank/DDBJ whole genome shotgun (WGS) entry which is preliminary data.</text>
</comment>
<dbReference type="EMBL" id="JAAARO010000002">
    <property type="protein sequence ID" value="KAF5751953.1"/>
    <property type="molecule type" value="Genomic_DNA"/>
</dbReference>
<dbReference type="PANTHER" id="PTHR31072:SF87">
    <property type="entry name" value="TRANSCRIPTION FACTOR TCP12"/>
    <property type="match status" value="1"/>
</dbReference>
<comment type="subcellular location">
    <subcellularLocation>
        <location evidence="1">Nucleus</location>
    </subcellularLocation>
</comment>
<sequence>MNNPPPFLELPPLFLDNDNDDQDFLLNLLLSQQQEEEEQQQIQGSKSGEIVMNGHDLASNEASVTNNVSTRSGKKSSSKRWKKDRHTKIYTAHGPRDRRMTLSLPIARKFFDLQDMLGFDKASETIEWLLSKSEPAIKDLTCFAGGKSTVLSTSENVVSGEQKKNYKKKNNNKKVVKQGVVQLLQTRESRDKARARARERTTEKMKIKQDLLSCSSHEITNEAPSDVLLGVQMASVNIIMEKLLGTSTADNIGISKSKDIVIPGNWEIYNADPHHQVQNPSASIVTYPNGQQQSRVSTIHQNPNSNSEEIKP</sequence>
<evidence type="ECO:0000256" key="6">
    <source>
        <dbReference type="ARBA" id="ARBA00023242"/>
    </source>
</evidence>
<organism evidence="10 11">
    <name type="scientific">Tripterygium wilfordii</name>
    <name type="common">Thunder God vine</name>
    <dbReference type="NCBI Taxonomy" id="458696"/>
    <lineage>
        <taxon>Eukaryota</taxon>
        <taxon>Viridiplantae</taxon>
        <taxon>Streptophyta</taxon>
        <taxon>Embryophyta</taxon>
        <taxon>Tracheophyta</taxon>
        <taxon>Spermatophyta</taxon>
        <taxon>Magnoliopsida</taxon>
        <taxon>eudicotyledons</taxon>
        <taxon>Gunneridae</taxon>
        <taxon>Pentapetalae</taxon>
        <taxon>rosids</taxon>
        <taxon>fabids</taxon>
        <taxon>Celastrales</taxon>
        <taxon>Celastraceae</taxon>
        <taxon>Tripterygium</taxon>
    </lineage>
</organism>
<dbReference type="GO" id="GO:0043565">
    <property type="term" value="F:sequence-specific DNA binding"/>
    <property type="evidence" value="ECO:0007669"/>
    <property type="project" value="TreeGrafter"/>
</dbReference>
<accession>A0A7J7E078</accession>
<dbReference type="GO" id="GO:2000032">
    <property type="term" value="P:regulation of secondary shoot formation"/>
    <property type="evidence" value="ECO:0007669"/>
    <property type="project" value="TreeGrafter"/>
</dbReference>
<dbReference type="InParanoid" id="A0A7J7E078"/>
<feature type="region of interest" description="Disordered" evidence="7">
    <location>
        <begin position="60"/>
        <end position="85"/>
    </location>
</feature>
<keyword evidence="6" id="KW-0539">Nucleus</keyword>
<feature type="region of interest" description="Disordered" evidence="7">
    <location>
        <begin position="289"/>
        <end position="312"/>
    </location>
</feature>
<evidence type="ECO:0000259" key="9">
    <source>
        <dbReference type="PROSITE" id="PS51370"/>
    </source>
</evidence>